<name>A0A509EJ93_9HYPH</name>
<accession>A0A509EJ93</accession>
<sequence>MLDFVHTPPDQTVEAGETTAGAADTILILDKSSQGTTLYARGHDIEEIETALLFDKPSGTWLAQGPASEVRRSDERQAISAALKGKEMIPAQLSAELDVPGVNIRQLLSKMTAAGEVIKLGRGVYGLAEESGKAEIAEEAYDDEAEDPEE</sequence>
<dbReference type="EMBL" id="CABFPH010000127">
    <property type="protein sequence ID" value="VUD74466.1"/>
    <property type="molecule type" value="Genomic_DNA"/>
</dbReference>
<organism evidence="1 2">
    <name type="scientific">Methylobacterium symbioticum</name>
    <dbReference type="NCBI Taxonomy" id="2584084"/>
    <lineage>
        <taxon>Bacteria</taxon>
        <taxon>Pseudomonadati</taxon>
        <taxon>Pseudomonadota</taxon>
        <taxon>Alphaproteobacteria</taxon>
        <taxon>Hyphomicrobiales</taxon>
        <taxon>Methylobacteriaceae</taxon>
        <taxon>Methylobacterium</taxon>
    </lineage>
</organism>
<gene>
    <name evidence="1" type="ORF">MET9862_05096</name>
</gene>
<protein>
    <submittedName>
        <fullName evidence="1">Uncharacterized protein</fullName>
    </submittedName>
</protein>
<keyword evidence="2" id="KW-1185">Reference proteome</keyword>
<dbReference type="Proteomes" id="UP000410984">
    <property type="component" value="Unassembled WGS sequence"/>
</dbReference>
<evidence type="ECO:0000313" key="2">
    <source>
        <dbReference type="Proteomes" id="UP000410984"/>
    </source>
</evidence>
<dbReference type="RefSeq" id="WP_142585766.1">
    <property type="nucleotide sequence ID" value="NZ_CABFPH010000127.1"/>
</dbReference>
<reference evidence="1 2" key="1">
    <citation type="submission" date="2019-06" db="EMBL/GenBank/DDBJ databases">
        <authorList>
            <person name="Rodrigo-Torres L."/>
            <person name="Arahal R. D."/>
            <person name="Lucena T."/>
        </authorList>
    </citation>
    <scope>NUCLEOTIDE SEQUENCE [LARGE SCALE GENOMIC DNA]</scope>
    <source>
        <strain evidence="1 2">SB0023/3</strain>
    </source>
</reference>
<proteinExistence type="predicted"/>
<evidence type="ECO:0000313" key="1">
    <source>
        <dbReference type="EMBL" id="VUD74466.1"/>
    </source>
</evidence>
<dbReference type="AlphaFoldDB" id="A0A509EJ93"/>
<dbReference type="OrthoDB" id="9775547at2"/>